<dbReference type="Gene3D" id="3.40.50.410">
    <property type="entry name" value="von Willebrand factor, type A domain"/>
    <property type="match status" value="1"/>
</dbReference>
<name>A0A7U3UMS9_9ACTN</name>
<evidence type="ECO:0000313" key="2">
    <source>
        <dbReference type="Proteomes" id="UP000595703"/>
    </source>
</evidence>
<reference evidence="1 2" key="1">
    <citation type="journal article" date="2010" name="J. Bacteriol.">
        <title>Biochemical characterization of a novel indole prenyltransferase from Streptomyces sp. SN-593.</title>
        <authorList>
            <person name="Takahashi S."/>
            <person name="Takagi H."/>
            <person name="Toyoda A."/>
            <person name="Uramoto M."/>
            <person name="Nogawa T."/>
            <person name="Ueki M."/>
            <person name="Sakaki Y."/>
            <person name="Osada H."/>
        </authorList>
    </citation>
    <scope>NUCLEOTIDE SEQUENCE [LARGE SCALE GENOMIC DNA]</scope>
    <source>
        <strain evidence="1 2">SN-593</strain>
    </source>
</reference>
<reference evidence="1 2" key="3">
    <citation type="journal article" date="2011" name="Nat. Chem. Biol.">
        <title>Reveromycin A biosynthesis uses RevG and RevJ for stereospecific spiroacetal formation.</title>
        <authorList>
            <person name="Takahashi S."/>
            <person name="Toyoda A."/>
            <person name="Sekiyama Y."/>
            <person name="Takagi H."/>
            <person name="Nogawa T."/>
            <person name="Uramoto M."/>
            <person name="Suzuki R."/>
            <person name="Koshino H."/>
            <person name="Kumano T."/>
            <person name="Panthee S."/>
            <person name="Dairi T."/>
            <person name="Ishikawa J."/>
            <person name="Ikeda H."/>
            <person name="Sakaki Y."/>
            <person name="Osada H."/>
        </authorList>
    </citation>
    <scope>NUCLEOTIDE SEQUENCE [LARGE SCALE GENOMIC DNA]</scope>
    <source>
        <strain evidence="1 2">SN-593</strain>
    </source>
</reference>
<protein>
    <recommendedName>
        <fullName evidence="3">VWFA domain-containing protein</fullName>
    </recommendedName>
</protein>
<dbReference type="Proteomes" id="UP000595703">
    <property type="component" value="Chromosome"/>
</dbReference>
<dbReference type="SUPFAM" id="SSF53300">
    <property type="entry name" value="vWA-like"/>
    <property type="match status" value="1"/>
</dbReference>
<dbReference type="EMBL" id="AP018365">
    <property type="protein sequence ID" value="BBA95452.1"/>
    <property type="molecule type" value="Genomic_DNA"/>
</dbReference>
<evidence type="ECO:0008006" key="3">
    <source>
        <dbReference type="Google" id="ProtNLM"/>
    </source>
</evidence>
<keyword evidence="2" id="KW-1185">Reference proteome</keyword>
<dbReference type="RefSeq" id="WP_202231983.1">
    <property type="nucleotide sequence ID" value="NZ_AP018365.1"/>
</dbReference>
<gene>
    <name evidence="1" type="ORF">RVR_311</name>
</gene>
<dbReference type="KEGG" id="arev:RVR_311"/>
<dbReference type="InterPro" id="IPR036465">
    <property type="entry name" value="vWFA_dom_sf"/>
</dbReference>
<proteinExistence type="predicted"/>
<accession>A0A7U3UMS9</accession>
<sequence>MSDTNRARLLPIYVLADESGSMNPYIDELNAGLRSLHAALAVEPMASAKVRFSVLGFADDVEERLRMVDLRDVDTFPRLCTRGSTSYAAVFEDLLVRVPQDVGALKAEGFQVHRPAVFFLSDGVPNDGDGWEGPYGRLTDKRVTPAAPNIIACGVGDADPHVIDAVATAHEFGFIADPDADVGQAIARFCTSLTTSVIASSRALDAADPRLTVDRPEHFTMAMDVI</sequence>
<organism evidence="1 2">
    <name type="scientific">Actinacidiphila reveromycinica</name>
    <dbReference type="NCBI Taxonomy" id="659352"/>
    <lineage>
        <taxon>Bacteria</taxon>
        <taxon>Bacillati</taxon>
        <taxon>Actinomycetota</taxon>
        <taxon>Actinomycetes</taxon>
        <taxon>Kitasatosporales</taxon>
        <taxon>Streptomycetaceae</taxon>
        <taxon>Actinacidiphila</taxon>
    </lineage>
</organism>
<reference evidence="1 2" key="4">
    <citation type="journal article" date="2020" name="Sci. Rep.">
        <title>beta-carboline chemical signals induce reveromycin production through a LuxR family regulator in Streptomyces sp. SN-593.</title>
        <authorList>
            <person name="Panthee S."/>
            <person name="Kito N."/>
            <person name="Hayashi T."/>
            <person name="Shimizu T."/>
            <person name="Ishikawa J."/>
            <person name="Hamamoto H."/>
            <person name="Osada H."/>
            <person name="Takahashi S."/>
        </authorList>
    </citation>
    <scope>NUCLEOTIDE SEQUENCE [LARGE SCALE GENOMIC DNA]</scope>
    <source>
        <strain evidence="1 2">SN-593</strain>
    </source>
</reference>
<evidence type="ECO:0000313" key="1">
    <source>
        <dbReference type="EMBL" id="BBA95452.1"/>
    </source>
</evidence>
<dbReference type="AlphaFoldDB" id="A0A7U3UMS9"/>
<reference evidence="1 2" key="2">
    <citation type="journal article" date="2011" name="J. Antibiot.">
        <title>Furaquinocins I and J: novel polyketide isoprenoid hybrid compounds from Streptomyces reveromyceticus SN-593.</title>
        <authorList>
            <person name="Panthee S."/>
            <person name="Takahashi S."/>
            <person name="Takagi H."/>
            <person name="Nogawa T."/>
            <person name="Oowada E."/>
            <person name="Uramoto M."/>
            <person name="Osada H."/>
        </authorList>
    </citation>
    <scope>NUCLEOTIDE SEQUENCE [LARGE SCALE GENOMIC DNA]</scope>
    <source>
        <strain evidence="1 2">SN-593</strain>
    </source>
</reference>